<dbReference type="NCBIfam" id="TIGR00697">
    <property type="entry name" value="queuosine precursor transporter"/>
    <property type="match status" value="1"/>
</dbReference>
<keyword evidence="1" id="KW-0813">Transport</keyword>
<dbReference type="GO" id="GO:0005886">
    <property type="term" value="C:plasma membrane"/>
    <property type="evidence" value="ECO:0007669"/>
    <property type="project" value="UniProtKB-SubCell"/>
</dbReference>
<evidence type="ECO:0000256" key="1">
    <source>
        <dbReference type="HAMAP-Rule" id="MF_02088"/>
    </source>
</evidence>
<keyword evidence="1" id="KW-0812">Transmembrane</keyword>
<comment type="similarity">
    <text evidence="1">Belongs to the vitamin uptake transporter (VUT/ECF) (TC 2.A.88) family. Q precursor transporter subfamily.</text>
</comment>
<keyword evidence="1" id="KW-1003">Cell membrane</keyword>
<keyword evidence="4" id="KW-1185">Reference proteome</keyword>
<feature type="transmembrane region" description="Helical" evidence="1">
    <location>
        <begin position="137"/>
        <end position="159"/>
    </location>
</feature>
<keyword evidence="1" id="KW-1133">Transmembrane helix</keyword>
<dbReference type="Pfam" id="PF02592">
    <property type="entry name" value="Vut_1"/>
    <property type="match status" value="1"/>
</dbReference>
<protein>
    <recommendedName>
        <fullName evidence="1">Probable queuosine precursor transporter</fullName>
        <shortName evidence="1">Q precursor transporter</shortName>
    </recommendedName>
</protein>
<feature type="transmembrane region" description="Helical" evidence="1">
    <location>
        <begin position="221"/>
        <end position="245"/>
    </location>
</feature>
<accession>A0A3N4VE91</accession>
<name>A0A3N4VE91_9GAMM</name>
<keyword evidence="1" id="KW-0997">Cell inner membrane</keyword>
<evidence type="ECO:0000313" key="3">
    <source>
        <dbReference type="EMBL" id="RPE81312.1"/>
    </source>
</evidence>
<evidence type="ECO:0000313" key="4">
    <source>
        <dbReference type="Proteomes" id="UP000269708"/>
    </source>
</evidence>
<feature type="transmembrane region" description="Helical" evidence="1">
    <location>
        <begin position="105"/>
        <end position="125"/>
    </location>
</feature>
<proteinExistence type="inferred from homology"/>
<feature type="region of interest" description="Disordered" evidence="2">
    <location>
        <begin position="24"/>
        <end position="48"/>
    </location>
</feature>
<dbReference type="PANTHER" id="PTHR34300:SF2">
    <property type="entry name" value="QUEUOSINE PRECURSOR TRANSPORTER-RELATED"/>
    <property type="match status" value="1"/>
</dbReference>
<comment type="function">
    <text evidence="1">Involved in the import of queuosine (Q) precursors, required for Q precursor salvage.</text>
</comment>
<feature type="transmembrane region" description="Helical" evidence="1">
    <location>
        <begin position="265"/>
        <end position="286"/>
    </location>
</feature>
<comment type="subcellular location">
    <subcellularLocation>
        <location evidence="1">Cell inner membrane</location>
        <topology evidence="1">Multi-pass membrane protein</topology>
    </subcellularLocation>
</comment>
<dbReference type="GO" id="GO:0022857">
    <property type="term" value="F:transmembrane transporter activity"/>
    <property type="evidence" value="ECO:0007669"/>
    <property type="project" value="UniProtKB-UniRule"/>
</dbReference>
<dbReference type="Proteomes" id="UP000269708">
    <property type="component" value="Unassembled WGS sequence"/>
</dbReference>
<organism evidence="3 4">
    <name type="scientific">Vulcaniibacterium tengchongense</name>
    <dbReference type="NCBI Taxonomy" id="1273429"/>
    <lineage>
        <taxon>Bacteria</taxon>
        <taxon>Pseudomonadati</taxon>
        <taxon>Pseudomonadota</taxon>
        <taxon>Gammaproteobacteria</taxon>
        <taxon>Lysobacterales</taxon>
        <taxon>Lysobacteraceae</taxon>
        <taxon>Vulcaniibacterium</taxon>
    </lineage>
</organism>
<dbReference type="HAMAP" id="MF_02088">
    <property type="entry name" value="Q_prec_transport"/>
    <property type="match status" value="1"/>
</dbReference>
<keyword evidence="1" id="KW-0472">Membrane</keyword>
<feature type="transmembrane region" description="Helical" evidence="1">
    <location>
        <begin position="179"/>
        <end position="200"/>
    </location>
</feature>
<dbReference type="PANTHER" id="PTHR34300">
    <property type="entry name" value="QUEUOSINE PRECURSOR TRANSPORTER-RELATED"/>
    <property type="match status" value="1"/>
</dbReference>
<dbReference type="EMBL" id="RKQN01000001">
    <property type="protein sequence ID" value="RPE81312.1"/>
    <property type="molecule type" value="Genomic_DNA"/>
</dbReference>
<sequence>MPPHPPTARVPFLAFRASRLAPLHSRPPRPVNASVPAPAPSPTAVPRAPVARPLDDRAVRLFIVLGAFFCVNAVLAEFIGVKIFALEDTLGIAPLQWNLFGQSGSLSFTAGTLLWPVVFLMTDVINEFFGRRGVRTISWLAAGLIVYGFAFAFAAIALAPAGWWVGAARPQGVDDYQAAFAAVFGQGLWTIAGSLVAFVIGQLIDVAVFHRIRNATGEKWVWLRATGSTAVSQLVDSFVVLYIAFVLGPQKWPTSLFLAVSTVNYAYKMLAAIALIPLIYLVRAGITRYLGAERARALREAAAS</sequence>
<dbReference type="InterPro" id="IPR003744">
    <property type="entry name" value="YhhQ"/>
</dbReference>
<reference evidence="3 4" key="1">
    <citation type="submission" date="2018-11" db="EMBL/GenBank/DDBJ databases">
        <title>Genomic Encyclopedia of Type Strains, Phase IV (KMG-IV): sequencing the most valuable type-strain genomes for metagenomic binning, comparative biology and taxonomic classification.</title>
        <authorList>
            <person name="Goeker M."/>
        </authorList>
    </citation>
    <scope>NUCLEOTIDE SEQUENCE [LARGE SCALE GENOMIC DNA]</scope>
    <source>
        <strain evidence="3 4">DSM 25623</strain>
    </source>
</reference>
<feature type="transmembrane region" description="Helical" evidence="1">
    <location>
        <begin position="61"/>
        <end position="85"/>
    </location>
</feature>
<gene>
    <name evidence="3" type="ORF">EDC50_0497</name>
</gene>
<dbReference type="AlphaFoldDB" id="A0A3N4VE91"/>
<evidence type="ECO:0000256" key="2">
    <source>
        <dbReference type="SAM" id="MobiDB-lite"/>
    </source>
</evidence>
<comment type="caution">
    <text evidence="3">The sequence shown here is derived from an EMBL/GenBank/DDBJ whole genome shotgun (WGS) entry which is preliminary data.</text>
</comment>